<keyword evidence="1" id="KW-0862">Zinc</keyword>
<feature type="domain" description="CCHC-type" evidence="3">
    <location>
        <begin position="215"/>
        <end position="228"/>
    </location>
</feature>
<dbReference type="Pfam" id="PF13976">
    <property type="entry name" value="gag_pre-integrs"/>
    <property type="match status" value="1"/>
</dbReference>
<evidence type="ECO:0000256" key="1">
    <source>
        <dbReference type="PROSITE-ProRule" id="PRU00047"/>
    </source>
</evidence>
<evidence type="ECO:0000256" key="2">
    <source>
        <dbReference type="SAM" id="MobiDB-lite"/>
    </source>
</evidence>
<comment type="caution">
    <text evidence="4">The sequence shown here is derived from an EMBL/GenBank/DDBJ whole genome shotgun (WGS) entry which is preliminary data.</text>
</comment>
<dbReference type="CDD" id="cd09272">
    <property type="entry name" value="RNase_HI_RT_Ty1"/>
    <property type="match status" value="1"/>
</dbReference>
<proteinExistence type="predicted"/>
<dbReference type="InterPro" id="IPR013103">
    <property type="entry name" value="RVT_2"/>
</dbReference>
<organism evidence="4 5">
    <name type="scientific">Vitis vinifera</name>
    <name type="common">Grape</name>
    <dbReference type="NCBI Taxonomy" id="29760"/>
    <lineage>
        <taxon>Eukaryota</taxon>
        <taxon>Viridiplantae</taxon>
        <taxon>Streptophyta</taxon>
        <taxon>Embryophyta</taxon>
        <taxon>Tracheophyta</taxon>
        <taxon>Spermatophyta</taxon>
        <taxon>Magnoliopsida</taxon>
        <taxon>eudicotyledons</taxon>
        <taxon>Gunneridae</taxon>
        <taxon>Pentapetalae</taxon>
        <taxon>rosids</taxon>
        <taxon>Vitales</taxon>
        <taxon>Vitaceae</taxon>
        <taxon>Viteae</taxon>
        <taxon>Vitis</taxon>
    </lineage>
</organism>
<dbReference type="InterPro" id="IPR025724">
    <property type="entry name" value="GAG-pre-integrase_dom"/>
</dbReference>
<dbReference type="GO" id="GO:0003676">
    <property type="term" value="F:nucleic acid binding"/>
    <property type="evidence" value="ECO:0007669"/>
    <property type="project" value="InterPro"/>
</dbReference>
<protein>
    <submittedName>
        <fullName evidence="4">Retrovirus-related Pol polyprotein from transposon RE1</fullName>
    </submittedName>
</protein>
<keyword evidence="1" id="KW-0863">Zinc-finger</keyword>
<name>A0A438HNF7_VITVI</name>
<keyword evidence="1" id="KW-0479">Metal-binding</keyword>
<dbReference type="InterPro" id="IPR043502">
    <property type="entry name" value="DNA/RNA_pol_sf"/>
</dbReference>
<dbReference type="InterPro" id="IPR005162">
    <property type="entry name" value="Retrotrans_gag_dom"/>
</dbReference>
<dbReference type="SUPFAM" id="SSF56672">
    <property type="entry name" value="DNA/RNA polymerases"/>
    <property type="match status" value="1"/>
</dbReference>
<dbReference type="PROSITE" id="PS50158">
    <property type="entry name" value="ZF_CCHC"/>
    <property type="match status" value="1"/>
</dbReference>
<dbReference type="Pfam" id="PF03732">
    <property type="entry name" value="Retrotrans_gag"/>
    <property type="match status" value="1"/>
</dbReference>
<dbReference type="Pfam" id="PF07727">
    <property type="entry name" value="RVT_2"/>
    <property type="match status" value="1"/>
</dbReference>
<dbReference type="Proteomes" id="UP000288805">
    <property type="component" value="Unassembled WGS sequence"/>
</dbReference>
<evidence type="ECO:0000259" key="3">
    <source>
        <dbReference type="PROSITE" id="PS50158"/>
    </source>
</evidence>
<gene>
    <name evidence="4" type="primary">RE1_1574</name>
    <name evidence="4" type="ORF">CK203_041426</name>
</gene>
<dbReference type="PANTHER" id="PTHR11439:SF462">
    <property type="match status" value="1"/>
</dbReference>
<reference evidence="4 5" key="1">
    <citation type="journal article" date="2018" name="PLoS Genet.">
        <title>Population sequencing reveals clonal diversity and ancestral inbreeding in the grapevine cultivar Chardonnay.</title>
        <authorList>
            <person name="Roach M.J."/>
            <person name="Johnson D.L."/>
            <person name="Bohlmann J."/>
            <person name="van Vuuren H.J."/>
            <person name="Jones S.J."/>
            <person name="Pretorius I.S."/>
            <person name="Schmidt S.A."/>
            <person name="Borneman A.R."/>
        </authorList>
    </citation>
    <scope>NUCLEOTIDE SEQUENCE [LARGE SCALE GENOMIC DNA]</scope>
    <source>
        <strain evidence="5">cv. Chardonnay</strain>
        <tissue evidence="4">Leaf</tissue>
    </source>
</reference>
<sequence>MIEPSSPLYLHPSDNPGATITTLNKPKGEDGNELNAWEACNSMIISWMFNVIDKSLHSSVAYAQTAKDMWEDLKERYAVGNAPRVHQLRSEIVNLKQEGMTVAAYYAKIKGMWDELNQYIEIPECTCGAAQAIVKSREDEKAHQFLMGLDDTTFGTVRSSILALDPLPTLGKIYAMVTQEERHRSMARGADRAEITVFAARTEKPGGQTNKSGSCTHCGKMGHDVADCFQLKGYPDWWPTRQMGRGRGRGRGHNSYAGRGATSGRVHYANAVAEADTQEKGQCVGHDVERSIIPGLNDDNFQNSWIYSEVEADRTSRNPIGVGKLKNGVYYYKPLQGEKVNAVKVEEKYELWHRRLGHPSDRVLASIHSLGNNVMKGIEDYVCDSCCRGKQKLKYTLFQGSSIQKVPSGKPYPIANYVTYTKFSVGHRAFLAAINIEKEPRTYKEAVTDNRWREAMAKEIEALETNQTWKVVDLPPEKKAIGCKWIYKIKYNADGSIERYKARLVAQGFTQIEGIDYQETFSPVAKMTSVRCFLAVAVAKRWELHQMDVNNAFLHGDLEEEVYMKLPEGFKATGKNKVCKLQKSLYGLKQASRQWFAKLTTALKEYGFQQSLADYSLFTYRRGNIVMNLLVYVDDLILAGNDNKVCEAFKNFLDRKFGIKNLGQLKYILGIEVARGKDGLFLSQRKYALNIIKECGLLGARPVEFPMEENHKLALANGRLLNDPGMYRRLVGRLIYLTVTRPDLTYAVHVLSQFMQSPREEHLDAAYRVVRYLKKGPGQGIVLKADNDLQLYCYSDSDWESCPLTRRSISGCCVKLGTSPISWRCKKQGTISRSSAEVEYRSMAMAASELTWLKSLLASLGVLHDKPMKLYCDNKAALHIAANPVFHERTKHIEIDCHFVREKVQSGEIVTTYLPSKLQIADMFTKALGRQQFLFLSSKLGIRDLHAPT</sequence>
<dbReference type="EMBL" id="QGNW01000198">
    <property type="protein sequence ID" value="RVW85978.1"/>
    <property type="molecule type" value="Genomic_DNA"/>
</dbReference>
<evidence type="ECO:0000313" key="4">
    <source>
        <dbReference type="EMBL" id="RVW85978.1"/>
    </source>
</evidence>
<feature type="region of interest" description="Disordered" evidence="2">
    <location>
        <begin position="242"/>
        <end position="261"/>
    </location>
</feature>
<accession>A0A438HNF7</accession>
<dbReference type="InterPro" id="IPR001878">
    <property type="entry name" value="Znf_CCHC"/>
</dbReference>
<dbReference type="PANTHER" id="PTHR11439">
    <property type="entry name" value="GAG-POL-RELATED RETROTRANSPOSON"/>
    <property type="match status" value="1"/>
</dbReference>
<dbReference type="GO" id="GO:0008270">
    <property type="term" value="F:zinc ion binding"/>
    <property type="evidence" value="ECO:0007669"/>
    <property type="project" value="UniProtKB-KW"/>
</dbReference>
<evidence type="ECO:0000313" key="5">
    <source>
        <dbReference type="Proteomes" id="UP000288805"/>
    </source>
</evidence>
<dbReference type="AlphaFoldDB" id="A0A438HNF7"/>